<sequence>MRNKTKTTAAVIALLFTAILVFCTPSTVFAETLHTKEVTVTDVDLDDHIDEHIQGVLASSDHEAEDIAIVSKVLKEVTLETEYIAKYADANEPGGIGEIDEFFSLTLNGSYDTVESLKKDIEAAILKQYPNFQSVELINNLSCDKIVYDVQYKYSDELVIGEELKLPYTKADGQYELSPLTLYISRCRISYVLEDGGEFYIPEDDYNFLIWENSQYLLERINFLDDKQYKYYNVDYKFFKKSGTVVGKLDKLEKNYNFFAWYKKDRYTIGHETYYRLSDIVDWKKDLKLFQYDEKTKTLYYGKKPTKKDKLQKDEIYEFTKKAIKGCKTDKEKLRAIHDAIVSKYDSYEELLYLDSFPGYVMRDNLYDAKKLMKDKVYKMDSFADLFKECCNRLLIPCNSVDDSFLYWNRVYLGDKCYHVDTVSDAKVTHSTKNNKIYRGFFLKSSYEFMGTHVWEGDDYTPEKFSKSWKNINRNNIKTTDDLRRAASYASYLSRNGKKHTYTFKIKGKDVNTYCEAYVYHYGYISNINASYSKGILTIKFN</sequence>
<feature type="signal peptide" evidence="1">
    <location>
        <begin position="1"/>
        <end position="30"/>
    </location>
</feature>
<dbReference type="RefSeq" id="WP_073271786.1">
    <property type="nucleotide sequence ID" value="NZ_FRAC01000006.1"/>
</dbReference>
<evidence type="ECO:0000313" key="2">
    <source>
        <dbReference type="EMBL" id="SHJ47016.1"/>
    </source>
</evidence>
<keyword evidence="3" id="KW-1185">Reference proteome</keyword>
<dbReference type="Proteomes" id="UP000184386">
    <property type="component" value="Unassembled WGS sequence"/>
</dbReference>
<dbReference type="STRING" id="1121322.SAMN02745136_00111"/>
<accession>A0A1M6JK22</accession>
<feature type="chain" id="PRO_5012951853" evidence="1">
    <location>
        <begin position="31"/>
        <end position="542"/>
    </location>
</feature>
<keyword evidence="1" id="KW-0732">Signal</keyword>
<evidence type="ECO:0000256" key="1">
    <source>
        <dbReference type="SAM" id="SignalP"/>
    </source>
</evidence>
<gene>
    <name evidence="2" type="ORF">SAMN02745136_00111</name>
</gene>
<reference evidence="2 3" key="1">
    <citation type="submission" date="2016-11" db="EMBL/GenBank/DDBJ databases">
        <authorList>
            <person name="Jaros S."/>
            <person name="Januszkiewicz K."/>
            <person name="Wedrychowicz H."/>
        </authorList>
    </citation>
    <scope>NUCLEOTIDE SEQUENCE [LARGE SCALE GENOMIC DNA]</scope>
    <source>
        <strain evidence="2 3">DSM 15929</strain>
    </source>
</reference>
<dbReference type="AlphaFoldDB" id="A0A1M6JK22"/>
<organism evidence="2 3">
    <name type="scientific">Anaerocolumna jejuensis DSM 15929</name>
    <dbReference type="NCBI Taxonomy" id="1121322"/>
    <lineage>
        <taxon>Bacteria</taxon>
        <taxon>Bacillati</taxon>
        <taxon>Bacillota</taxon>
        <taxon>Clostridia</taxon>
        <taxon>Lachnospirales</taxon>
        <taxon>Lachnospiraceae</taxon>
        <taxon>Anaerocolumna</taxon>
    </lineage>
</organism>
<evidence type="ECO:0000313" key="3">
    <source>
        <dbReference type="Proteomes" id="UP000184386"/>
    </source>
</evidence>
<name>A0A1M6JK22_9FIRM</name>
<protein>
    <submittedName>
        <fullName evidence="2">Uncharacterized protein</fullName>
    </submittedName>
</protein>
<dbReference type="EMBL" id="FRAC01000006">
    <property type="protein sequence ID" value="SHJ47016.1"/>
    <property type="molecule type" value="Genomic_DNA"/>
</dbReference>
<proteinExistence type="predicted"/>